<dbReference type="InterPro" id="IPR052523">
    <property type="entry name" value="Trichothecene_AcTrans"/>
</dbReference>
<name>A0A5M3YXE2_ASPTE</name>
<dbReference type="Proteomes" id="UP000452235">
    <property type="component" value="Unassembled WGS sequence"/>
</dbReference>
<gene>
    <name evidence="1" type="ORF">ATEIFO6365_0006060800</name>
</gene>
<keyword evidence="2" id="KW-1185">Reference proteome</keyword>
<sequence length="185" mass="21010">MVFQSAPTTQLAKLFPPKDPSKAPTICDIETKDRLDAGSAVLLFPPDGRLQWTFGRMLLALRLWLKDRFSPVPDKGADEGRVEILMNAHNNAVGKIKAQHVQNVWYLEVVAVHPSLQSRGLGAKVMQWILDYIEHEAIVLECTSETNIKFYERFGFRVVEEVSLEDEDGAVKCWMLLREGTQKEQ</sequence>
<organism evidence="1 2">
    <name type="scientific">Aspergillus terreus</name>
    <dbReference type="NCBI Taxonomy" id="33178"/>
    <lineage>
        <taxon>Eukaryota</taxon>
        <taxon>Fungi</taxon>
        <taxon>Dikarya</taxon>
        <taxon>Ascomycota</taxon>
        <taxon>Pezizomycotina</taxon>
        <taxon>Eurotiomycetes</taxon>
        <taxon>Eurotiomycetidae</taxon>
        <taxon>Eurotiales</taxon>
        <taxon>Aspergillaceae</taxon>
        <taxon>Aspergillus</taxon>
        <taxon>Aspergillus subgen. Circumdati</taxon>
    </lineage>
</organism>
<dbReference type="PROSITE" id="PS51186">
    <property type="entry name" value="GNAT"/>
    <property type="match status" value="1"/>
</dbReference>
<dbReference type="AlphaFoldDB" id="A0A5M3YXE2"/>
<dbReference type="Pfam" id="PF00583">
    <property type="entry name" value="Acetyltransf_1"/>
    <property type="match status" value="1"/>
</dbReference>
<accession>A0A5M3YXE2</accession>
<evidence type="ECO:0000313" key="2">
    <source>
        <dbReference type="Proteomes" id="UP000452235"/>
    </source>
</evidence>
<dbReference type="EMBL" id="BLJY01000006">
    <property type="protein sequence ID" value="GFF17260.1"/>
    <property type="molecule type" value="Genomic_DNA"/>
</dbReference>
<keyword evidence="1" id="KW-0808">Transferase</keyword>
<dbReference type="PANTHER" id="PTHR42791:SF1">
    <property type="entry name" value="N-ACETYLTRANSFERASE DOMAIN-CONTAINING PROTEIN"/>
    <property type="match status" value="1"/>
</dbReference>
<dbReference type="OrthoDB" id="512662at2759"/>
<protein>
    <submittedName>
        <fullName evidence="1">GNAT family N-acetyltransferase</fullName>
    </submittedName>
</protein>
<dbReference type="Gene3D" id="3.40.630.30">
    <property type="match status" value="1"/>
</dbReference>
<proteinExistence type="predicted"/>
<dbReference type="PANTHER" id="PTHR42791">
    <property type="entry name" value="GNAT FAMILY ACETYLTRANSFERASE"/>
    <property type="match status" value="1"/>
</dbReference>
<reference evidence="1 2" key="1">
    <citation type="submission" date="2020-01" db="EMBL/GenBank/DDBJ databases">
        <title>Aspergillus terreus IFO 6365 whole genome shotgun sequence.</title>
        <authorList>
            <person name="Kanamasa S."/>
            <person name="Takahashi H."/>
        </authorList>
    </citation>
    <scope>NUCLEOTIDE SEQUENCE [LARGE SCALE GENOMIC DNA]</scope>
    <source>
        <strain evidence="1 2">IFO 6365</strain>
    </source>
</reference>
<dbReference type="InterPro" id="IPR000182">
    <property type="entry name" value="GNAT_dom"/>
</dbReference>
<dbReference type="SUPFAM" id="SSF55729">
    <property type="entry name" value="Acyl-CoA N-acyltransferases (Nat)"/>
    <property type="match status" value="1"/>
</dbReference>
<evidence type="ECO:0000313" key="1">
    <source>
        <dbReference type="EMBL" id="GFF17260.1"/>
    </source>
</evidence>
<dbReference type="VEuPathDB" id="FungiDB:ATEG_03377"/>
<dbReference type="InterPro" id="IPR016181">
    <property type="entry name" value="Acyl_CoA_acyltransferase"/>
</dbReference>
<comment type="caution">
    <text evidence="1">The sequence shown here is derived from an EMBL/GenBank/DDBJ whole genome shotgun (WGS) entry which is preliminary data.</text>
</comment>
<dbReference type="CDD" id="cd04301">
    <property type="entry name" value="NAT_SF"/>
    <property type="match status" value="1"/>
</dbReference>
<dbReference type="GO" id="GO:0016747">
    <property type="term" value="F:acyltransferase activity, transferring groups other than amino-acyl groups"/>
    <property type="evidence" value="ECO:0007669"/>
    <property type="project" value="InterPro"/>
</dbReference>